<evidence type="ECO:0000313" key="1">
    <source>
        <dbReference type="EMBL" id="MFF4026306.1"/>
    </source>
</evidence>
<name>A0ABW6TJL3_9NOCA</name>
<evidence type="ECO:0000313" key="2">
    <source>
        <dbReference type="Proteomes" id="UP001602089"/>
    </source>
</evidence>
<accession>A0ABW6TJL3</accession>
<dbReference type="RefSeq" id="WP_387131443.1">
    <property type="nucleotide sequence ID" value="NZ_JBIATK010000010.1"/>
</dbReference>
<sequence>MSEVLIALGGLGAIAGGGMLTTVFKEEVTGWSKTFPGLIIRSAAKTLGQPHSARFEEEWLAELEQIPGGPVTKSVWAAHIWIGRNKTAKELAESESAQRSVTIHLVPATARAVAIAPEVTVGSEAEAYVSPMEKQLLEVLRKHTVTVADAASRNRYLSEGPDVQFRTADGRIDVAFQAKWLRNGLPPTDAGAAEG</sequence>
<gene>
    <name evidence="1" type="ORF">ACFYY5_25995</name>
</gene>
<keyword evidence="2" id="KW-1185">Reference proteome</keyword>
<proteinExistence type="predicted"/>
<organism evidence="1 2">
    <name type="scientific">Nocardia elegans</name>
    <dbReference type="NCBI Taxonomy" id="300029"/>
    <lineage>
        <taxon>Bacteria</taxon>
        <taxon>Bacillati</taxon>
        <taxon>Actinomycetota</taxon>
        <taxon>Actinomycetes</taxon>
        <taxon>Mycobacteriales</taxon>
        <taxon>Nocardiaceae</taxon>
        <taxon>Nocardia</taxon>
    </lineage>
</organism>
<dbReference type="EMBL" id="JBIATK010000010">
    <property type="protein sequence ID" value="MFF4026306.1"/>
    <property type="molecule type" value="Genomic_DNA"/>
</dbReference>
<reference evidence="1 2" key="1">
    <citation type="submission" date="2024-10" db="EMBL/GenBank/DDBJ databases">
        <title>The Natural Products Discovery Center: Release of the First 8490 Sequenced Strains for Exploring Actinobacteria Biosynthetic Diversity.</title>
        <authorList>
            <person name="Kalkreuter E."/>
            <person name="Kautsar S.A."/>
            <person name="Yang D."/>
            <person name="Bader C.D."/>
            <person name="Teijaro C.N."/>
            <person name="Fluegel L."/>
            <person name="Davis C.M."/>
            <person name="Simpson J.R."/>
            <person name="Lauterbach L."/>
            <person name="Steele A.D."/>
            <person name="Gui C."/>
            <person name="Meng S."/>
            <person name="Li G."/>
            <person name="Viehrig K."/>
            <person name="Ye F."/>
            <person name="Su P."/>
            <person name="Kiefer A.F."/>
            <person name="Nichols A."/>
            <person name="Cepeda A.J."/>
            <person name="Yan W."/>
            <person name="Fan B."/>
            <person name="Jiang Y."/>
            <person name="Adhikari A."/>
            <person name="Zheng C.-J."/>
            <person name="Schuster L."/>
            <person name="Cowan T.M."/>
            <person name="Smanski M.J."/>
            <person name="Chevrette M.G."/>
            <person name="De Carvalho L.P.S."/>
            <person name="Shen B."/>
        </authorList>
    </citation>
    <scope>NUCLEOTIDE SEQUENCE [LARGE SCALE GENOMIC DNA]</scope>
    <source>
        <strain evidence="1 2">NPDC001867</strain>
    </source>
</reference>
<dbReference type="Proteomes" id="UP001602089">
    <property type="component" value="Unassembled WGS sequence"/>
</dbReference>
<protein>
    <submittedName>
        <fullName evidence="1">Uncharacterized protein</fullName>
    </submittedName>
</protein>
<comment type="caution">
    <text evidence="1">The sequence shown here is derived from an EMBL/GenBank/DDBJ whole genome shotgun (WGS) entry which is preliminary data.</text>
</comment>